<gene>
    <name evidence="11" type="ORF">J1N35_012555</name>
</gene>
<dbReference type="PANTHER" id="PTHR27004:SF208">
    <property type="entry name" value="LRR RECEPTOR-LIKE SERINE_THREONINE-PROTEIN KINASE GSO2"/>
    <property type="match status" value="1"/>
</dbReference>
<proteinExistence type="inferred from homology"/>
<dbReference type="AlphaFoldDB" id="A0A9D3W4S8"/>
<dbReference type="PANTHER" id="PTHR27004">
    <property type="entry name" value="RECEPTOR-LIKE PROTEIN 12 ISOFORM X1"/>
    <property type="match status" value="1"/>
</dbReference>
<organism evidence="11 12">
    <name type="scientific">Gossypium stocksii</name>
    <dbReference type="NCBI Taxonomy" id="47602"/>
    <lineage>
        <taxon>Eukaryota</taxon>
        <taxon>Viridiplantae</taxon>
        <taxon>Streptophyta</taxon>
        <taxon>Embryophyta</taxon>
        <taxon>Tracheophyta</taxon>
        <taxon>Spermatophyta</taxon>
        <taxon>Magnoliopsida</taxon>
        <taxon>eudicotyledons</taxon>
        <taxon>Gunneridae</taxon>
        <taxon>Pentapetalae</taxon>
        <taxon>rosids</taxon>
        <taxon>malvids</taxon>
        <taxon>Malvales</taxon>
        <taxon>Malvaceae</taxon>
        <taxon>Malvoideae</taxon>
        <taxon>Gossypium</taxon>
    </lineage>
</organism>
<keyword evidence="10" id="KW-0325">Glycoprotein</keyword>
<evidence type="ECO:0000313" key="12">
    <source>
        <dbReference type="Proteomes" id="UP000828251"/>
    </source>
</evidence>
<sequence length="73" mass="8457">MNLTFLKLLNLSKNNLIGPIPHEKQFYTFDNDSYDGNIELYSRPLIKQCVNHEWAELPTPLVVDHEGSKVPLF</sequence>
<accession>A0A9D3W4S8</accession>
<evidence type="ECO:0000256" key="9">
    <source>
        <dbReference type="ARBA" id="ARBA00023170"/>
    </source>
</evidence>
<dbReference type="Gene3D" id="3.80.10.10">
    <property type="entry name" value="Ribonuclease Inhibitor"/>
    <property type="match status" value="1"/>
</dbReference>
<evidence type="ECO:0000256" key="10">
    <source>
        <dbReference type="ARBA" id="ARBA00023180"/>
    </source>
</evidence>
<dbReference type="OrthoDB" id="544346at2759"/>
<keyword evidence="4" id="KW-0433">Leucine-rich repeat</keyword>
<keyword evidence="5" id="KW-0812">Transmembrane</keyword>
<evidence type="ECO:0000256" key="7">
    <source>
        <dbReference type="ARBA" id="ARBA00022989"/>
    </source>
</evidence>
<evidence type="ECO:0000256" key="3">
    <source>
        <dbReference type="ARBA" id="ARBA00022475"/>
    </source>
</evidence>
<evidence type="ECO:0000256" key="1">
    <source>
        <dbReference type="ARBA" id="ARBA00004251"/>
    </source>
</evidence>
<dbReference type="InterPro" id="IPR032675">
    <property type="entry name" value="LRR_dom_sf"/>
</dbReference>
<keyword evidence="12" id="KW-1185">Reference proteome</keyword>
<dbReference type="GO" id="GO:0005886">
    <property type="term" value="C:plasma membrane"/>
    <property type="evidence" value="ECO:0007669"/>
    <property type="project" value="UniProtKB-SubCell"/>
</dbReference>
<comment type="subcellular location">
    <subcellularLocation>
        <location evidence="1">Cell membrane</location>
        <topology evidence="1">Single-pass type I membrane protein</topology>
    </subcellularLocation>
</comment>
<keyword evidence="9" id="KW-0675">Receptor</keyword>
<keyword evidence="3" id="KW-1003">Cell membrane</keyword>
<comment type="similarity">
    <text evidence="2">Belongs to the RLP family.</text>
</comment>
<reference evidence="11 12" key="1">
    <citation type="journal article" date="2021" name="Plant Biotechnol. J.">
        <title>Multi-omics assisted identification of the key and species-specific regulatory components of drought-tolerant mechanisms in Gossypium stocksii.</title>
        <authorList>
            <person name="Yu D."/>
            <person name="Ke L."/>
            <person name="Zhang D."/>
            <person name="Wu Y."/>
            <person name="Sun Y."/>
            <person name="Mei J."/>
            <person name="Sun J."/>
            <person name="Sun Y."/>
        </authorList>
    </citation>
    <scope>NUCLEOTIDE SEQUENCE [LARGE SCALE GENOMIC DNA]</scope>
    <source>
        <strain evidence="12">cv. E1</strain>
        <tissue evidence="11">Leaf</tissue>
    </source>
</reference>
<comment type="caution">
    <text evidence="11">The sequence shown here is derived from an EMBL/GenBank/DDBJ whole genome shotgun (WGS) entry which is preliminary data.</text>
</comment>
<protein>
    <submittedName>
        <fullName evidence="11">Uncharacterized protein</fullName>
    </submittedName>
</protein>
<evidence type="ECO:0000256" key="2">
    <source>
        <dbReference type="ARBA" id="ARBA00009592"/>
    </source>
</evidence>
<dbReference type="Proteomes" id="UP000828251">
    <property type="component" value="Unassembled WGS sequence"/>
</dbReference>
<keyword evidence="8" id="KW-0472">Membrane</keyword>
<evidence type="ECO:0000256" key="8">
    <source>
        <dbReference type="ARBA" id="ARBA00023136"/>
    </source>
</evidence>
<evidence type="ECO:0000256" key="4">
    <source>
        <dbReference type="ARBA" id="ARBA00022614"/>
    </source>
</evidence>
<evidence type="ECO:0000313" key="11">
    <source>
        <dbReference type="EMBL" id="KAH1108787.1"/>
    </source>
</evidence>
<keyword evidence="6" id="KW-0677">Repeat</keyword>
<name>A0A9D3W4S8_9ROSI</name>
<evidence type="ECO:0000256" key="5">
    <source>
        <dbReference type="ARBA" id="ARBA00022692"/>
    </source>
</evidence>
<evidence type="ECO:0000256" key="6">
    <source>
        <dbReference type="ARBA" id="ARBA00022737"/>
    </source>
</evidence>
<dbReference type="EMBL" id="JAIQCV010000004">
    <property type="protein sequence ID" value="KAH1108787.1"/>
    <property type="molecule type" value="Genomic_DNA"/>
</dbReference>
<keyword evidence="7" id="KW-1133">Transmembrane helix</keyword>